<dbReference type="Pfam" id="PF05944">
    <property type="entry name" value="Phage_term_smal"/>
    <property type="match status" value="1"/>
</dbReference>
<evidence type="ECO:0000313" key="1">
    <source>
        <dbReference type="EMBL" id="CNI11681.1"/>
    </source>
</evidence>
<sequence>MTFSPLRYRAQALALGKVRHTTRTEAEPGADESLHLQLLGLERDVKRLGVLTRVADKIALKARELLPKWLPYAERYLKAGKVYQYPVFGYCVVWLFDTGDIDKALDWADIAITQSQATPERIKSKFPAFVADFILDWAADEAQAGRSIEPYFSRTFTNVRENWRLNERHTAKWFKFAGEFLLRDKDGKPAAAAISDIPTLVRANELLAQAEGFHKKIGVETLRKRIASRIRALIKQAAEMAESDQPKGSRNEI</sequence>
<keyword evidence="3" id="KW-1185">Reference proteome</keyword>
<dbReference type="EMBL" id="CWJL01000038">
    <property type="protein sequence ID" value="CRY69227.1"/>
    <property type="molecule type" value="Genomic_DNA"/>
</dbReference>
<gene>
    <name evidence="1" type="ORF">ERS008529_03117</name>
    <name evidence="2" type="ORF">ERS137968_04373</name>
</gene>
<reference evidence="1" key="1">
    <citation type="submission" date="2015-03" db="EMBL/GenBank/DDBJ databases">
        <authorList>
            <person name="Murphy D."/>
        </authorList>
    </citation>
    <scope>NUCLEOTIDE SEQUENCE [LARGE SCALE GENOMIC DNA]</scope>
    <source>
        <strain evidence="1">A125KOH2</strain>
    </source>
</reference>
<organism evidence="1 4">
    <name type="scientific">Yersinia pekkanenii</name>
    <dbReference type="NCBI Taxonomy" id="1288385"/>
    <lineage>
        <taxon>Bacteria</taxon>
        <taxon>Pseudomonadati</taxon>
        <taxon>Pseudomonadota</taxon>
        <taxon>Gammaproteobacteria</taxon>
        <taxon>Enterobacterales</taxon>
        <taxon>Yersiniaceae</taxon>
        <taxon>Yersinia</taxon>
    </lineage>
</organism>
<dbReference type="EMBL" id="CQAZ01000029">
    <property type="protein sequence ID" value="CNI11681.1"/>
    <property type="molecule type" value="Genomic_DNA"/>
</dbReference>
<evidence type="ECO:0000313" key="2">
    <source>
        <dbReference type="EMBL" id="CRY69227.1"/>
    </source>
</evidence>
<dbReference type="RefSeq" id="WP_049614059.1">
    <property type="nucleotide sequence ID" value="NZ_CAWMMU010000038.1"/>
</dbReference>
<proteinExistence type="predicted"/>
<name>A0A0T9QIF6_9GAMM</name>
<dbReference type="Proteomes" id="UP000044625">
    <property type="component" value="Unassembled WGS sequence"/>
</dbReference>
<evidence type="ECO:0000313" key="3">
    <source>
        <dbReference type="Proteomes" id="UP000044625"/>
    </source>
</evidence>
<dbReference type="AlphaFoldDB" id="A0A0T9QIF6"/>
<reference evidence="4" key="3">
    <citation type="submission" date="2015-03" db="EMBL/GenBank/DDBJ databases">
        <authorList>
            <consortium name="Pathogen Informatics"/>
        </authorList>
    </citation>
    <scope>NUCLEOTIDE SEQUENCE [LARGE SCALE GENOMIC DNA]</scope>
    <source>
        <strain evidence="4">A125KOH2</strain>
    </source>
</reference>
<protein>
    <submittedName>
        <fullName evidence="1">Small terminase subunit</fullName>
    </submittedName>
</protein>
<dbReference type="GO" id="GO:0003677">
    <property type="term" value="F:DNA binding"/>
    <property type="evidence" value="ECO:0007669"/>
    <property type="project" value="InterPro"/>
</dbReference>
<dbReference type="Proteomes" id="UP000045840">
    <property type="component" value="Unassembled WGS sequence"/>
</dbReference>
<dbReference type="InterPro" id="IPR010270">
    <property type="entry name" value="Phage_P2_GpM"/>
</dbReference>
<dbReference type="OrthoDB" id="8562788at2"/>
<dbReference type="GO" id="GO:0004519">
    <property type="term" value="F:endonuclease activity"/>
    <property type="evidence" value="ECO:0007669"/>
    <property type="project" value="InterPro"/>
</dbReference>
<evidence type="ECO:0000313" key="4">
    <source>
        <dbReference type="Proteomes" id="UP000045840"/>
    </source>
</evidence>
<dbReference type="STRING" id="1288385.ERS137968_04373"/>
<accession>A0A0T9QIF6</accession>
<reference evidence="2 3" key="2">
    <citation type="submission" date="2015-03" db="EMBL/GenBank/DDBJ databases">
        <authorList>
            <consortium name="Pathogen Informatics"/>
            <person name="Murphy D."/>
        </authorList>
    </citation>
    <scope>NUCLEOTIDE SEQUENCE [LARGE SCALE GENOMIC DNA]</scope>
    <source>
        <strain evidence="3">type strain: CIP110230</strain>
        <strain evidence="2">Type strain: CIP110230</strain>
    </source>
</reference>